<feature type="domain" description="Gfo/Idh/MocA-like oxidoreductase N-terminal" evidence="1">
    <location>
        <begin position="2"/>
        <end position="53"/>
    </location>
</feature>
<evidence type="ECO:0000259" key="2">
    <source>
        <dbReference type="Pfam" id="PF19051"/>
    </source>
</evidence>
<proteinExistence type="predicted"/>
<name>A0A644YXV6_9ZZZZ</name>
<dbReference type="SUPFAM" id="SSF51735">
    <property type="entry name" value="NAD(P)-binding Rossmann-fold domains"/>
    <property type="match status" value="1"/>
</dbReference>
<gene>
    <name evidence="3" type="ORF">SDC9_77858</name>
</gene>
<evidence type="ECO:0000259" key="1">
    <source>
        <dbReference type="Pfam" id="PF01408"/>
    </source>
</evidence>
<dbReference type="Pfam" id="PF01408">
    <property type="entry name" value="GFO_IDH_MocA"/>
    <property type="match status" value="1"/>
</dbReference>
<dbReference type="GO" id="GO:0000166">
    <property type="term" value="F:nucleotide binding"/>
    <property type="evidence" value="ECO:0007669"/>
    <property type="project" value="InterPro"/>
</dbReference>
<dbReference type="Gene3D" id="3.40.50.720">
    <property type="entry name" value="NAD(P)-binding Rossmann-like Domain"/>
    <property type="match status" value="1"/>
</dbReference>
<evidence type="ECO:0000313" key="3">
    <source>
        <dbReference type="EMBL" id="MPM31303.1"/>
    </source>
</evidence>
<sequence>MVATPDHWHAPAAIMAMQAGKHVYLEKPTSHSPAENELLIRAAAKYNKIVQVGNQRRSWPNVIKGIEEVQNGTIGNVYYGKGWYTNNRPSIGIGKVVPVPDWLNWDLWQGPAPRVKNFKDNFVHYHWHWFWHWGTGEALNNGTHFVDMLRWGMEVDYPTKVTSVGGRYRYQDDWETPDTQLIGYEFGDKKSFVWEGRSCNGKSIEDYGVGVIFYGEKGSIVISGGNEYKVYDLKSKLIKQVDSTVGFEEGNLMGPSQQLDALHFTNMFEGIRTGAKLNSDLLNGCISTQLVQLGNISQRVGRSLNIDPVTGRIINDKKAEKLWSRSYEKGWELKI</sequence>
<organism evidence="3">
    <name type="scientific">bioreactor metagenome</name>
    <dbReference type="NCBI Taxonomy" id="1076179"/>
    <lineage>
        <taxon>unclassified sequences</taxon>
        <taxon>metagenomes</taxon>
        <taxon>ecological metagenomes</taxon>
    </lineage>
</organism>
<dbReference type="Pfam" id="PF19051">
    <property type="entry name" value="GFO_IDH_MocA_C2"/>
    <property type="match status" value="1"/>
</dbReference>
<dbReference type="AlphaFoldDB" id="A0A644YXV6"/>
<reference evidence="3" key="1">
    <citation type="submission" date="2019-08" db="EMBL/GenBank/DDBJ databases">
        <authorList>
            <person name="Kucharzyk K."/>
            <person name="Murdoch R.W."/>
            <person name="Higgins S."/>
            <person name="Loffler F."/>
        </authorList>
    </citation>
    <scope>NUCLEOTIDE SEQUENCE</scope>
</reference>
<dbReference type="InterPro" id="IPR000683">
    <property type="entry name" value="Gfo/Idh/MocA-like_OxRdtase_N"/>
</dbReference>
<dbReference type="EMBL" id="VSSQ01006033">
    <property type="protein sequence ID" value="MPM31303.1"/>
    <property type="molecule type" value="Genomic_DNA"/>
</dbReference>
<dbReference type="SUPFAM" id="SSF55347">
    <property type="entry name" value="Glyceraldehyde-3-phosphate dehydrogenase-like, C-terminal domain"/>
    <property type="match status" value="1"/>
</dbReference>
<dbReference type="InterPro" id="IPR043906">
    <property type="entry name" value="Gfo/Idh/MocA_OxRdtase_bact_C"/>
</dbReference>
<dbReference type="PANTHER" id="PTHR43818:SF5">
    <property type="entry name" value="OXIDOREDUCTASE FAMILY PROTEIN"/>
    <property type="match status" value="1"/>
</dbReference>
<accession>A0A644YXV6</accession>
<protein>
    <recommendedName>
        <fullName evidence="4">Inositol 2-dehydrogenase/D-chiro-inositol 3-dehydrogenase</fullName>
    </recommendedName>
</protein>
<dbReference type="Gene3D" id="3.30.360.10">
    <property type="entry name" value="Dihydrodipicolinate Reductase, domain 2"/>
    <property type="match status" value="1"/>
</dbReference>
<comment type="caution">
    <text evidence="3">The sequence shown here is derived from an EMBL/GenBank/DDBJ whole genome shotgun (WGS) entry which is preliminary data.</text>
</comment>
<feature type="domain" description="Gfo/Idh/MocA-like oxidoreductase bacterial type C-terminal" evidence="2">
    <location>
        <begin position="96"/>
        <end position="332"/>
    </location>
</feature>
<dbReference type="InterPro" id="IPR050463">
    <property type="entry name" value="Gfo/Idh/MocA_oxidrdct_glycsds"/>
</dbReference>
<dbReference type="PANTHER" id="PTHR43818">
    <property type="entry name" value="BCDNA.GH03377"/>
    <property type="match status" value="1"/>
</dbReference>
<evidence type="ECO:0008006" key="4">
    <source>
        <dbReference type="Google" id="ProtNLM"/>
    </source>
</evidence>
<dbReference type="InterPro" id="IPR036291">
    <property type="entry name" value="NAD(P)-bd_dom_sf"/>
</dbReference>